<dbReference type="NCBIfam" id="TIGR01488">
    <property type="entry name" value="HAD-SF-IB"/>
    <property type="match status" value="1"/>
</dbReference>
<name>A0A0G4B4V7_9BACT</name>
<feature type="domain" description="Glycosyltransferase 2-like" evidence="6">
    <location>
        <begin position="13"/>
        <end position="170"/>
    </location>
</feature>
<evidence type="ECO:0000256" key="2">
    <source>
        <dbReference type="ARBA" id="ARBA00006739"/>
    </source>
</evidence>
<dbReference type="Pfam" id="PF00535">
    <property type="entry name" value="Glycos_transf_2"/>
    <property type="match status" value="1"/>
</dbReference>
<gene>
    <name evidence="7" type="ORF">UT28_C0001G0643</name>
</gene>
<protein>
    <submittedName>
        <fullName evidence="7">Family 2 glycosyl transferase</fullName>
    </submittedName>
</protein>
<dbReference type="InterPro" id="IPR001173">
    <property type="entry name" value="Glyco_trans_2-like"/>
</dbReference>
<dbReference type="Proteomes" id="UP000035648">
    <property type="component" value="Chromosome"/>
</dbReference>
<comment type="cofactor">
    <cofactor evidence="1">
        <name>Mg(2+)</name>
        <dbReference type="ChEBI" id="CHEBI:18420"/>
    </cofactor>
</comment>
<dbReference type="KEGG" id="bbgw:UT28_C0001G0643"/>
<proteinExistence type="inferred from homology"/>
<keyword evidence="5" id="KW-0460">Magnesium</keyword>
<dbReference type="Gene3D" id="3.40.50.1000">
    <property type="entry name" value="HAD superfamily/HAD-like"/>
    <property type="match status" value="1"/>
</dbReference>
<organism evidence="7 8">
    <name type="scientific">Berkelbacteria bacterium GW2011_GWE1_39_12</name>
    <dbReference type="NCBI Taxonomy" id="1618337"/>
    <lineage>
        <taxon>Bacteria</taxon>
        <taxon>Candidatus Berkelbacteria</taxon>
    </lineage>
</organism>
<comment type="similarity">
    <text evidence="2">Belongs to the glycosyltransferase 2 family.</text>
</comment>
<dbReference type="STRING" id="1618337.UT28_C0001G0643"/>
<dbReference type="SUPFAM" id="SSF53448">
    <property type="entry name" value="Nucleotide-diphospho-sugar transferases"/>
    <property type="match status" value="1"/>
</dbReference>
<reference evidence="7 8" key="1">
    <citation type="journal article" date="2015" name="Nature">
        <title>rRNA introns, odd ribosomes, and small enigmatic genomes across a large radiation of phyla.</title>
        <authorList>
            <person name="Brown C.T."/>
            <person name="Hug L.A."/>
            <person name="Thomas B.C."/>
            <person name="Sharon I."/>
            <person name="Castelle C.J."/>
            <person name="Singh A."/>
            <person name="Wilkins M.J."/>
            <person name="Williams K.H."/>
            <person name="Banfield J.F."/>
        </authorList>
    </citation>
    <scope>NUCLEOTIDE SEQUENCE [LARGE SCALE GENOMIC DNA]</scope>
</reference>
<dbReference type="InterPro" id="IPR036412">
    <property type="entry name" value="HAD-like_sf"/>
</dbReference>
<dbReference type="AlphaFoldDB" id="A0A0G4B4V7"/>
<dbReference type="InterPro" id="IPR023214">
    <property type="entry name" value="HAD_sf"/>
</dbReference>
<evidence type="ECO:0000256" key="5">
    <source>
        <dbReference type="ARBA" id="ARBA00022842"/>
    </source>
</evidence>
<keyword evidence="4 7" id="KW-0808">Transferase</keyword>
<evidence type="ECO:0000256" key="3">
    <source>
        <dbReference type="ARBA" id="ARBA00022676"/>
    </source>
</evidence>
<evidence type="ECO:0000256" key="1">
    <source>
        <dbReference type="ARBA" id="ARBA00001946"/>
    </source>
</evidence>
<dbReference type="Gene3D" id="3.90.550.10">
    <property type="entry name" value="Spore Coat Polysaccharide Biosynthesis Protein SpsA, Chain A"/>
    <property type="match status" value="1"/>
</dbReference>
<evidence type="ECO:0000259" key="6">
    <source>
        <dbReference type="Pfam" id="PF00535"/>
    </source>
</evidence>
<keyword evidence="3" id="KW-0328">Glycosyltransferase</keyword>
<dbReference type="PANTHER" id="PTHR48090">
    <property type="entry name" value="UNDECAPRENYL-PHOSPHATE 4-DEOXY-4-FORMAMIDO-L-ARABINOSE TRANSFERASE-RELATED"/>
    <property type="match status" value="1"/>
</dbReference>
<dbReference type="PANTHER" id="PTHR48090:SF10">
    <property type="entry name" value="GLUCOSYL-3-PHOSPHOGLYCERATE SYNTHASE"/>
    <property type="match status" value="1"/>
</dbReference>
<dbReference type="Pfam" id="PF12710">
    <property type="entry name" value="HAD"/>
    <property type="match status" value="1"/>
</dbReference>
<dbReference type="InterPro" id="IPR029044">
    <property type="entry name" value="Nucleotide-diphossugar_trans"/>
</dbReference>
<dbReference type="CDD" id="cd04179">
    <property type="entry name" value="DPM_DPG-synthase_like"/>
    <property type="match status" value="1"/>
</dbReference>
<dbReference type="InterPro" id="IPR050256">
    <property type="entry name" value="Glycosyltransferase_2"/>
</dbReference>
<dbReference type="SUPFAM" id="SSF56784">
    <property type="entry name" value="HAD-like"/>
    <property type="match status" value="1"/>
</dbReference>
<evidence type="ECO:0000313" key="7">
    <source>
        <dbReference type="EMBL" id="AKM82443.1"/>
    </source>
</evidence>
<dbReference type="EMBL" id="CP011213">
    <property type="protein sequence ID" value="AKM82443.1"/>
    <property type="molecule type" value="Genomic_DNA"/>
</dbReference>
<evidence type="ECO:0000313" key="8">
    <source>
        <dbReference type="Proteomes" id="UP000035648"/>
    </source>
</evidence>
<sequence>MNKEISQKNASISAIIPAFNEAKTVCKVIEEVLKLREVSELILVNDASTDQTETKIKKYKDDPRFICIRHNKNKGKGDSLRDGIAKAKNEVILLLDADLRNITSQKIRKIFSPVLRGEVDVARAGFRRKRGRVTEYAVKPMMKVLFPDINFEQPISGQICAKKNFLNQVKFESRYGVDIGLLFDAIELGQKVIEVDIGRLEHKENNEETITEMSRQVLETMIKKAGLIQHKYRLVVFTLDNTLLPQKSLEKIFIALGIKTKQIDLKQKLDSGDITFKEFIKDSAALLKDVPIEKIDKAVNEVEVMKYAYEVIHALKKRRYQVAIISSNFSPIVYPIAKRLGVDLVDCVSLESHNHQILTGNIYNRSANRWLEDNAETAFSKAFTSILNRAKVKPLQTIMVANSEKCSALFLKAGLSIAFKPKDKSLKEVANKTISILPELLAIME</sequence>
<dbReference type="GO" id="GO:0016757">
    <property type="term" value="F:glycosyltransferase activity"/>
    <property type="evidence" value="ECO:0007669"/>
    <property type="project" value="UniProtKB-KW"/>
</dbReference>
<evidence type="ECO:0000256" key="4">
    <source>
        <dbReference type="ARBA" id="ARBA00022679"/>
    </source>
</evidence>
<accession>A0A0G4B4V7</accession>